<evidence type="ECO:0008006" key="5">
    <source>
        <dbReference type="Google" id="ProtNLM"/>
    </source>
</evidence>
<accession>A0A7W4I382</accession>
<evidence type="ECO:0000256" key="1">
    <source>
        <dbReference type="SAM" id="MobiDB-lite"/>
    </source>
</evidence>
<feature type="compositionally biased region" description="Pro residues" evidence="1">
    <location>
        <begin position="296"/>
        <end position="306"/>
    </location>
</feature>
<keyword evidence="2" id="KW-0472">Membrane</keyword>
<evidence type="ECO:0000313" key="3">
    <source>
        <dbReference type="EMBL" id="MBB2154803.1"/>
    </source>
</evidence>
<sequence>MDISVNGYPMWFAKTTGRVSNVQKWSSTSVSSSGGGGFVHPEYGGYVSAPTVRSRVTQHQVFWILTTGGQEIEVRDVALSCRDGQQVTLMSGGIKGGSLANLAIRNDATGEIAFFSPLNFYRAFSMSKEWSKLTKLYVHLIITLIVLSILAVPVLAVVLFGSGFSDHTLTPLIALFTGSMGVAAFSLLFIGLAHALFNRHSLSKIYKSYTIDIMNMDFSGATTNSFGSSQPAAKFLGLPFASGVVTAGGLSIYAIIILTSLVLHMHSNDVAELHQGANSLPHSLISNDVNDQHPLRAPPQPQPQPQPQQQVESRPERHNPTQRQRETSVAERPSNESPPLGWPDEVEHTRFGVIEIYSNKLYLNGKPTPITGQRKLRMTKLLPWGDEDLLLVTSLGNADCPAKFTVIRLAASYLKNTPFFGNCNLQMSWGSTPDRITFSEPPFEDKPEAAYSYTPSSAELSGNY</sequence>
<organism evidence="3 4">
    <name type="scientific">Gluconacetobacter diazotrophicus</name>
    <name type="common">Acetobacter diazotrophicus</name>
    <dbReference type="NCBI Taxonomy" id="33996"/>
    <lineage>
        <taxon>Bacteria</taxon>
        <taxon>Pseudomonadati</taxon>
        <taxon>Pseudomonadota</taxon>
        <taxon>Alphaproteobacteria</taxon>
        <taxon>Acetobacterales</taxon>
        <taxon>Acetobacteraceae</taxon>
        <taxon>Gluconacetobacter</taxon>
    </lineage>
</organism>
<feature type="region of interest" description="Disordered" evidence="1">
    <location>
        <begin position="282"/>
        <end position="344"/>
    </location>
</feature>
<feature type="compositionally biased region" description="Basic and acidic residues" evidence="1">
    <location>
        <begin position="313"/>
        <end position="329"/>
    </location>
</feature>
<feature type="transmembrane region" description="Helical" evidence="2">
    <location>
        <begin position="235"/>
        <end position="263"/>
    </location>
</feature>
<name>A0A7W4I382_GLUDI</name>
<reference evidence="3 4" key="1">
    <citation type="submission" date="2020-04" db="EMBL/GenBank/DDBJ databases">
        <title>Description of novel Gluconacetobacter.</title>
        <authorList>
            <person name="Sombolestani A."/>
        </authorList>
    </citation>
    <scope>NUCLEOTIDE SEQUENCE [LARGE SCALE GENOMIC DNA]</scope>
    <source>
        <strain evidence="3 4">LMG 7603</strain>
    </source>
</reference>
<dbReference type="RefSeq" id="WP_183115228.1">
    <property type="nucleotide sequence ID" value="NZ_JABEQG010000001.1"/>
</dbReference>
<dbReference type="Proteomes" id="UP000550787">
    <property type="component" value="Unassembled WGS sequence"/>
</dbReference>
<gene>
    <name evidence="3" type="ORF">HLH33_00515</name>
</gene>
<dbReference type="EMBL" id="JABEQG010000001">
    <property type="protein sequence ID" value="MBB2154803.1"/>
    <property type="molecule type" value="Genomic_DNA"/>
</dbReference>
<comment type="caution">
    <text evidence="3">The sequence shown here is derived from an EMBL/GenBank/DDBJ whole genome shotgun (WGS) entry which is preliminary data.</text>
</comment>
<feature type="transmembrane region" description="Helical" evidence="2">
    <location>
        <begin position="136"/>
        <end position="160"/>
    </location>
</feature>
<keyword evidence="2" id="KW-0812">Transmembrane</keyword>
<proteinExistence type="predicted"/>
<evidence type="ECO:0000313" key="4">
    <source>
        <dbReference type="Proteomes" id="UP000550787"/>
    </source>
</evidence>
<dbReference type="AlphaFoldDB" id="A0A7W4I382"/>
<protein>
    <recommendedName>
        <fullName evidence="5">Transmembrane protein</fullName>
    </recommendedName>
</protein>
<keyword evidence="2" id="KW-1133">Transmembrane helix</keyword>
<evidence type="ECO:0000256" key="2">
    <source>
        <dbReference type="SAM" id="Phobius"/>
    </source>
</evidence>
<feature type="transmembrane region" description="Helical" evidence="2">
    <location>
        <begin position="172"/>
        <end position="197"/>
    </location>
</feature>